<sequence>MDSCARHYFHLPPVSGKKEIVYVIKCKYNVKKVTRAAKMLQTLPIYLFSDEDCPPPSNQLKGLALRLPAASHLPATGTLTSCQEVSGFNLRPGGHCQNEWLVKVEQTEISLITLRVLESTGVKRKLQSGAGLLCSLFCTSFRVMQCCLLRSNTGDPQRNCETLIGGVHAAEHESVL</sequence>
<proteinExistence type="predicted"/>
<evidence type="ECO:0000313" key="2">
    <source>
        <dbReference type="Proteomes" id="UP000322234"/>
    </source>
</evidence>
<accession>A0A6B0REG4</accession>
<organism evidence="1 2">
    <name type="scientific">Bos mutus</name>
    <name type="common">wild yak</name>
    <dbReference type="NCBI Taxonomy" id="72004"/>
    <lineage>
        <taxon>Eukaryota</taxon>
        <taxon>Metazoa</taxon>
        <taxon>Chordata</taxon>
        <taxon>Craniata</taxon>
        <taxon>Vertebrata</taxon>
        <taxon>Euteleostomi</taxon>
        <taxon>Mammalia</taxon>
        <taxon>Eutheria</taxon>
        <taxon>Laurasiatheria</taxon>
        <taxon>Artiodactyla</taxon>
        <taxon>Ruminantia</taxon>
        <taxon>Pecora</taxon>
        <taxon>Bovidae</taxon>
        <taxon>Bovinae</taxon>
        <taxon>Bos</taxon>
    </lineage>
</organism>
<name>A0A6B0REG4_9CETA</name>
<keyword evidence="2" id="KW-1185">Reference proteome</keyword>
<comment type="caution">
    <text evidence="1">The sequence shown here is derived from an EMBL/GenBank/DDBJ whole genome shotgun (WGS) entry which is preliminary data.</text>
</comment>
<dbReference type="EMBL" id="VBQZ03000028">
    <property type="protein sequence ID" value="MXQ85803.1"/>
    <property type="molecule type" value="Genomic_DNA"/>
</dbReference>
<dbReference type="AlphaFoldDB" id="A0A6B0REG4"/>
<dbReference type="Proteomes" id="UP000322234">
    <property type="component" value="Unassembled WGS sequence"/>
</dbReference>
<reference evidence="1" key="1">
    <citation type="submission" date="2019-10" db="EMBL/GenBank/DDBJ databases">
        <title>The sequence and de novo assembly of the wild yak genome.</title>
        <authorList>
            <person name="Liu Y."/>
        </authorList>
    </citation>
    <scope>NUCLEOTIDE SEQUENCE [LARGE SCALE GENOMIC DNA]</scope>
    <source>
        <strain evidence="1">WY2019</strain>
    </source>
</reference>
<protein>
    <submittedName>
        <fullName evidence="1">Uncharacterized protein</fullName>
    </submittedName>
</protein>
<evidence type="ECO:0000313" key="1">
    <source>
        <dbReference type="EMBL" id="MXQ85803.1"/>
    </source>
</evidence>
<gene>
    <name evidence="1" type="ORF">E5288_WYG016440</name>
</gene>